<dbReference type="PROSITE" id="PS51352">
    <property type="entry name" value="THIOREDOXIN_2"/>
    <property type="match status" value="1"/>
</dbReference>
<keyword evidence="3 18" id="KW-0813">Transport</keyword>
<dbReference type="EMBL" id="FNCY01000001">
    <property type="protein sequence ID" value="SDG51753.1"/>
    <property type="molecule type" value="Genomic_DNA"/>
</dbReference>
<keyword evidence="4 18" id="KW-1003">Cell membrane</keyword>
<evidence type="ECO:0000256" key="1">
    <source>
        <dbReference type="ARBA" id="ARBA00004429"/>
    </source>
</evidence>
<feature type="transmembrane region" description="Helical" evidence="18">
    <location>
        <begin position="396"/>
        <end position="414"/>
    </location>
</feature>
<evidence type="ECO:0000256" key="11">
    <source>
        <dbReference type="ARBA" id="ARBA00023002"/>
    </source>
</evidence>
<dbReference type="InterPro" id="IPR013766">
    <property type="entry name" value="Thioredoxin_domain"/>
</dbReference>
<keyword evidence="12 18" id="KW-0520">NAD</keyword>
<dbReference type="Pfam" id="PF11412">
    <property type="entry name" value="DsbD_N"/>
    <property type="match status" value="1"/>
</dbReference>
<feature type="disulfide bond" description="Redox-active" evidence="18">
    <location>
        <begin position="503"/>
        <end position="506"/>
    </location>
</feature>
<keyword evidence="15 18" id="KW-0676">Redox-active center</keyword>
<name>A0A1G7UW40_9RHOO</name>
<dbReference type="SUPFAM" id="SSF52833">
    <property type="entry name" value="Thioredoxin-like"/>
    <property type="match status" value="1"/>
</dbReference>
<organism evidence="20 21">
    <name type="scientific">Propionivibrio dicarboxylicus</name>
    <dbReference type="NCBI Taxonomy" id="83767"/>
    <lineage>
        <taxon>Bacteria</taxon>
        <taxon>Pseudomonadati</taxon>
        <taxon>Pseudomonadota</taxon>
        <taxon>Betaproteobacteria</taxon>
        <taxon>Rhodocyclales</taxon>
        <taxon>Rhodocyclaceae</taxon>
        <taxon>Propionivibrio</taxon>
    </lineage>
</organism>
<evidence type="ECO:0000256" key="4">
    <source>
        <dbReference type="ARBA" id="ARBA00022475"/>
    </source>
</evidence>
<dbReference type="InterPro" id="IPR003834">
    <property type="entry name" value="Cyt_c_assmbl_TM_dom"/>
</dbReference>
<feature type="transmembrane region" description="Helical" evidence="18">
    <location>
        <begin position="373"/>
        <end position="390"/>
    </location>
</feature>
<evidence type="ECO:0000256" key="7">
    <source>
        <dbReference type="ARBA" id="ARBA00022729"/>
    </source>
</evidence>
<dbReference type="Gene3D" id="3.40.30.10">
    <property type="entry name" value="Glutaredoxin"/>
    <property type="match status" value="1"/>
</dbReference>
<reference evidence="20 21" key="1">
    <citation type="submission" date="2016-10" db="EMBL/GenBank/DDBJ databases">
        <authorList>
            <person name="de Groot N.N."/>
        </authorList>
    </citation>
    <scope>NUCLEOTIDE SEQUENCE [LARGE SCALE GENOMIC DNA]</scope>
    <source>
        <strain evidence="20 21">DSM 5885</strain>
    </source>
</reference>
<evidence type="ECO:0000256" key="6">
    <source>
        <dbReference type="ARBA" id="ARBA00022692"/>
    </source>
</evidence>
<dbReference type="RefSeq" id="WP_091931431.1">
    <property type="nucleotide sequence ID" value="NZ_FNCY01000001.1"/>
</dbReference>
<dbReference type="InterPro" id="IPR035671">
    <property type="entry name" value="DsbD_gamma"/>
</dbReference>
<evidence type="ECO:0000259" key="19">
    <source>
        <dbReference type="PROSITE" id="PS51352"/>
    </source>
</evidence>
<dbReference type="InterPro" id="IPR028250">
    <property type="entry name" value="DsbDN"/>
</dbReference>
<keyword evidence="14 18" id="KW-1015">Disulfide bond</keyword>
<comment type="caution">
    <text evidence="18">Lacks conserved residue(s) required for the propagation of feature annotation.</text>
</comment>
<comment type="subcellular location">
    <subcellularLocation>
        <location evidence="1 18">Cell inner membrane</location>
        <topology evidence="1 18">Multi-pass membrane protein</topology>
    </subcellularLocation>
</comment>
<dbReference type="Pfam" id="PF02683">
    <property type="entry name" value="DsbD_TM"/>
    <property type="match status" value="1"/>
</dbReference>
<dbReference type="STRING" id="83767.SAMN05660652_00011"/>
<feature type="transmembrane region" description="Helical" evidence="18">
    <location>
        <begin position="337"/>
        <end position="361"/>
    </location>
</feature>
<feature type="disulfide bond" description="Redox-active" evidence="18">
    <location>
        <begin position="121"/>
        <end position="127"/>
    </location>
</feature>
<dbReference type="EC" id="1.8.1.8" evidence="18"/>
<evidence type="ECO:0000256" key="3">
    <source>
        <dbReference type="ARBA" id="ARBA00022448"/>
    </source>
</evidence>
<comment type="catalytic activity">
    <reaction evidence="17 18">
        <text>[protein]-dithiol + NADP(+) = [protein]-disulfide + NADPH + H(+)</text>
        <dbReference type="Rhea" id="RHEA:18753"/>
        <dbReference type="Rhea" id="RHEA-COMP:10593"/>
        <dbReference type="Rhea" id="RHEA-COMP:10594"/>
        <dbReference type="ChEBI" id="CHEBI:15378"/>
        <dbReference type="ChEBI" id="CHEBI:29950"/>
        <dbReference type="ChEBI" id="CHEBI:50058"/>
        <dbReference type="ChEBI" id="CHEBI:57783"/>
        <dbReference type="ChEBI" id="CHEBI:58349"/>
        <dbReference type="EC" id="1.8.1.8"/>
    </reaction>
</comment>
<dbReference type="GO" id="GO:0017004">
    <property type="term" value="P:cytochrome complex assembly"/>
    <property type="evidence" value="ECO:0007669"/>
    <property type="project" value="UniProtKB-UniRule"/>
</dbReference>
<keyword evidence="9 18" id="KW-0249">Electron transport</keyword>
<evidence type="ECO:0000256" key="2">
    <source>
        <dbReference type="ARBA" id="ARBA00007241"/>
    </source>
</evidence>
<evidence type="ECO:0000313" key="21">
    <source>
        <dbReference type="Proteomes" id="UP000198607"/>
    </source>
</evidence>
<dbReference type="Pfam" id="PF13899">
    <property type="entry name" value="Thioredoxin_7"/>
    <property type="match status" value="1"/>
</dbReference>
<feature type="transmembrane region" description="Helical" evidence="18">
    <location>
        <begin position="252"/>
        <end position="274"/>
    </location>
</feature>
<accession>A0A1G7UW40</accession>
<keyword evidence="21" id="KW-1185">Reference proteome</keyword>
<keyword evidence="6 18" id="KW-0812">Transmembrane</keyword>
<dbReference type="InterPro" id="IPR022910">
    <property type="entry name" value="Thiol_diS_interchange_DbsD"/>
</dbReference>
<evidence type="ECO:0000256" key="17">
    <source>
        <dbReference type="ARBA" id="ARBA00047804"/>
    </source>
</evidence>
<keyword evidence="5 18" id="KW-0997">Cell inner membrane</keyword>
<evidence type="ECO:0000256" key="13">
    <source>
        <dbReference type="ARBA" id="ARBA00023136"/>
    </source>
</evidence>
<dbReference type="GO" id="GO:0005886">
    <property type="term" value="C:plasma membrane"/>
    <property type="evidence" value="ECO:0007669"/>
    <property type="project" value="UniProtKB-SubCell"/>
</dbReference>
<dbReference type="GO" id="GO:0047134">
    <property type="term" value="F:protein-disulfide reductase [NAD(P)H] activity"/>
    <property type="evidence" value="ECO:0007669"/>
    <property type="project" value="UniProtKB-UniRule"/>
</dbReference>
<feature type="signal peptide" evidence="18">
    <location>
        <begin position="1"/>
        <end position="20"/>
    </location>
</feature>
<evidence type="ECO:0000256" key="9">
    <source>
        <dbReference type="ARBA" id="ARBA00022982"/>
    </source>
</evidence>
<evidence type="ECO:0000256" key="8">
    <source>
        <dbReference type="ARBA" id="ARBA00022748"/>
    </source>
</evidence>
<gene>
    <name evidence="18" type="primary">dsbD</name>
    <name evidence="20" type="ORF">SAMN05660652_00011</name>
</gene>
<evidence type="ECO:0000256" key="14">
    <source>
        <dbReference type="ARBA" id="ARBA00023157"/>
    </source>
</evidence>
<dbReference type="PANTHER" id="PTHR32234">
    <property type="entry name" value="THIOL:DISULFIDE INTERCHANGE PROTEIN DSBD"/>
    <property type="match status" value="1"/>
</dbReference>
<dbReference type="CDD" id="cd02953">
    <property type="entry name" value="DsbDgamma"/>
    <property type="match status" value="1"/>
</dbReference>
<dbReference type="InterPro" id="IPR036929">
    <property type="entry name" value="DsbDN_sf"/>
</dbReference>
<evidence type="ECO:0000256" key="12">
    <source>
        <dbReference type="ARBA" id="ARBA00023027"/>
    </source>
</evidence>
<dbReference type="PANTHER" id="PTHR32234:SF0">
    <property type="entry name" value="THIOL:DISULFIDE INTERCHANGE PROTEIN DSBD"/>
    <property type="match status" value="1"/>
</dbReference>
<dbReference type="OrthoDB" id="9811036at2"/>
<protein>
    <recommendedName>
        <fullName evidence="18">Thiol:disulfide interchange protein DsbD</fullName>
        <ecNumber evidence="18">1.8.1.8</ecNumber>
    </recommendedName>
    <alternativeName>
        <fullName evidence="18">Protein-disulfide reductase</fullName>
        <shortName evidence="18">Disulfide reductase</shortName>
    </alternativeName>
</protein>
<feature type="chain" id="PRO_5011799887" description="Thiol:disulfide interchange protein DsbD" evidence="18">
    <location>
        <begin position="21"/>
        <end position="588"/>
    </location>
</feature>
<dbReference type="HAMAP" id="MF_00399">
    <property type="entry name" value="DbsD"/>
    <property type="match status" value="1"/>
</dbReference>
<keyword evidence="13 18" id="KW-0472">Membrane</keyword>
<evidence type="ECO:0000256" key="10">
    <source>
        <dbReference type="ARBA" id="ARBA00022989"/>
    </source>
</evidence>
<feature type="transmembrane region" description="Helical" evidence="18">
    <location>
        <begin position="426"/>
        <end position="447"/>
    </location>
</feature>
<dbReference type="GO" id="GO:0009055">
    <property type="term" value="F:electron transfer activity"/>
    <property type="evidence" value="ECO:0007669"/>
    <property type="project" value="UniProtKB-UniRule"/>
</dbReference>
<comment type="similarity">
    <text evidence="2 18">Belongs to the thioredoxin family. DsbD subfamily.</text>
</comment>
<dbReference type="GO" id="GO:0045454">
    <property type="term" value="P:cell redox homeostasis"/>
    <property type="evidence" value="ECO:0007669"/>
    <property type="project" value="TreeGrafter"/>
</dbReference>
<dbReference type="InterPro" id="IPR036249">
    <property type="entry name" value="Thioredoxin-like_sf"/>
</dbReference>
<evidence type="ECO:0000313" key="20">
    <source>
        <dbReference type="EMBL" id="SDG51753.1"/>
    </source>
</evidence>
<comment type="function">
    <text evidence="18">Required to facilitate the formation of correct disulfide bonds in some periplasmic proteins and for the assembly of the periplasmic c-type cytochromes. Acts by transferring electrons from cytoplasmic thioredoxin to the periplasm. This transfer involves a cascade of disulfide bond formation and reduction steps.</text>
</comment>
<sequence length="588" mass="63223" precursor="true">MTRRLFLLFSFLLCATQALATQFLPPDQAFRPSARALDGDTVEVRFDIAAGYYLYRDKFRFNIEPASLSIGVPTLPKGKQKRDETFGQVEVLYKQAAIRIPVERNVSGILPVTLKVTSQGCAEDGICYPPQQQMLRVDLPDPATTPKAPAPGSGDESGRIAQLLQHADFWLVIVSFFGFGLLLSLTPCVLPMLPILSGIIVNAGRQEHGISHARGFVLSLAYVLGMAFTYAAAGVGAALTGTLLSSAFQTPWALGGFALIFIALAFSMFGFYELQLPAFLQTRVSEEALHFRRGSLPALAIMGALSALIVGPCVAAPLAGALLYIGQTGDAVLGGTALFTMALGMGVPLLLVGLSAGTLLPKAGPWMESVKKAFGFILLGTALWLVSPFLPPAVETGAWGLLLLVPALLWKAYRPLPKTGVTGPQRVIKLVGVAMLIAGCLLLTNAFSGGKSVPELLASFNGDRQRGVSKHLAFESVRSVAELDARVRAAGQPVMLDFYADWCITCKEMERKTFSDPRVQQAFAGWTLLRADVTANTADDKALLARFQLFGPPGMIFFDRTGTEITDTRVVGFQNTETFLATLETLKR</sequence>
<evidence type="ECO:0000256" key="16">
    <source>
        <dbReference type="ARBA" id="ARBA00047388"/>
    </source>
</evidence>
<dbReference type="NCBIfam" id="NF001419">
    <property type="entry name" value="PRK00293.1"/>
    <property type="match status" value="1"/>
</dbReference>
<keyword evidence="7 18" id="KW-0732">Signal</keyword>
<proteinExistence type="inferred from homology"/>
<dbReference type="Gene3D" id="2.60.40.1250">
    <property type="entry name" value="Thiol:disulfide interchange protein DsbD, N-terminal domain"/>
    <property type="match status" value="1"/>
</dbReference>
<feature type="transmembrane region" description="Helical" evidence="18">
    <location>
        <begin position="295"/>
        <end position="325"/>
    </location>
</feature>
<dbReference type="AlphaFoldDB" id="A0A1G7UW40"/>
<keyword evidence="10 18" id="KW-1133">Transmembrane helix</keyword>
<dbReference type="SUPFAM" id="SSF74863">
    <property type="entry name" value="Thiol:disulfide interchange protein DsbD, N-terminal domain (DsbD-alpha)"/>
    <property type="match status" value="1"/>
</dbReference>
<keyword evidence="8 18" id="KW-0201">Cytochrome c-type biogenesis</keyword>
<dbReference type="Proteomes" id="UP000198607">
    <property type="component" value="Unassembled WGS sequence"/>
</dbReference>
<keyword evidence="11 18" id="KW-0560">Oxidoreductase</keyword>
<comment type="catalytic activity">
    <reaction evidence="16 18">
        <text>[protein]-dithiol + NAD(+) = [protein]-disulfide + NADH + H(+)</text>
        <dbReference type="Rhea" id="RHEA:18749"/>
        <dbReference type="Rhea" id="RHEA-COMP:10593"/>
        <dbReference type="Rhea" id="RHEA-COMP:10594"/>
        <dbReference type="ChEBI" id="CHEBI:15378"/>
        <dbReference type="ChEBI" id="CHEBI:29950"/>
        <dbReference type="ChEBI" id="CHEBI:50058"/>
        <dbReference type="ChEBI" id="CHEBI:57540"/>
        <dbReference type="ChEBI" id="CHEBI:57945"/>
        <dbReference type="EC" id="1.8.1.8"/>
    </reaction>
</comment>
<evidence type="ECO:0000256" key="15">
    <source>
        <dbReference type="ARBA" id="ARBA00023284"/>
    </source>
</evidence>
<feature type="transmembrane region" description="Helical" evidence="18">
    <location>
        <begin position="169"/>
        <end position="196"/>
    </location>
</feature>
<evidence type="ECO:0000256" key="18">
    <source>
        <dbReference type="HAMAP-Rule" id="MF_00399"/>
    </source>
</evidence>
<evidence type="ECO:0000256" key="5">
    <source>
        <dbReference type="ARBA" id="ARBA00022519"/>
    </source>
</evidence>
<feature type="domain" description="Thioredoxin" evidence="19">
    <location>
        <begin position="451"/>
        <end position="588"/>
    </location>
</feature>
<feature type="transmembrane region" description="Helical" evidence="18">
    <location>
        <begin position="216"/>
        <end position="240"/>
    </location>
</feature>